<reference evidence="1 2" key="1">
    <citation type="submission" date="2020-04" db="EMBL/GenBank/DDBJ databases">
        <title>MicrobeNet Type strains.</title>
        <authorList>
            <person name="Nicholson A.C."/>
        </authorList>
    </citation>
    <scope>NUCLEOTIDE SEQUENCE [LARGE SCALE GENOMIC DNA]</scope>
    <source>
        <strain evidence="1 2">ATCC BAA-789</strain>
    </source>
</reference>
<evidence type="ECO:0000313" key="1">
    <source>
        <dbReference type="EMBL" id="NKX93693.1"/>
    </source>
</evidence>
<organism evidence="1 2">
    <name type="scientific">Sanguibacter hominis ATCC BAA-789</name>
    <dbReference type="NCBI Taxonomy" id="1312740"/>
    <lineage>
        <taxon>Bacteria</taxon>
        <taxon>Bacillati</taxon>
        <taxon>Actinomycetota</taxon>
        <taxon>Actinomycetes</taxon>
        <taxon>Micrococcales</taxon>
        <taxon>Sanguibacteraceae</taxon>
        <taxon>Sanguibacter</taxon>
    </lineage>
</organism>
<dbReference type="RefSeq" id="WP_168447756.1">
    <property type="nucleotide sequence ID" value="NZ_JAAXOW010000003.1"/>
</dbReference>
<gene>
    <name evidence="1" type="ORF">HF995_10510</name>
</gene>
<accession>A0A9X5IS75</accession>
<dbReference type="InterPro" id="IPR019639">
    <property type="entry name" value="DUF2505"/>
</dbReference>
<sequence>MRLSVEQSLPVRPDELMTLMSDEEFVVFRASVESTTVEGSVVDPAADGSLRITLRRTMPTTQIPVQVRAFVGSRLEVRHVEVWEPPKPGRWFGTVAVEITGTPVRMSGTVSLAETPEGCTVTYEGTVTASLPVFGAAVEEAAATTLRSVLDAEEERVRAWLGGARESA</sequence>
<keyword evidence="2" id="KW-1185">Reference proteome</keyword>
<dbReference type="EMBL" id="JAAXOW010000003">
    <property type="protein sequence ID" value="NKX93693.1"/>
    <property type="molecule type" value="Genomic_DNA"/>
</dbReference>
<dbReference type="Proteomes" id="UP000774283">
    <property type="component" value="Unassembled WGS sequence"/>
</dbReference>
<dbReference type="Pfam" id="PF10698">
    <property type="entry name" value="DUF2505"/>
    <property type="match status" value="1"/>
</dbReference>
<proteinExistence type="predicted"/>
<protein>
    <submittedName>
        <fullName evidence="1">DUF2505 domain-containing protein</fullName>
    </submittedName>
</protein>
<name>A0A9X5IS75_9MICO</name>
<dbReference type="Gene3D" id="3.30.530.20">
    <property type="match status" value="1"/>
</dbReference>
<dbReference type="SUPFAM" id="SSF55961">
    <property type="entry name" value="Bet v1-like"/>
    <property type="match status" value="1"/>
</dbReference>
<comment type="caution">
    <text evidence="1">The sequence shown here is derived from an EMBL/GenBank/DDBJ whole genome shotgun (WGS) entry which is preliminary data.</text>
</comment>
<dbReference type="InterPro" id="IPR023393">
    <property type="entry name" value="START-like_dom_sf"/>
</dbReference>
<evidence type="ECO:0000313" key="2">
    <source>
        <dbReference type="Proteomes" id="UP000774283"/>
    </source>
</evidence>
<dbReference type="AlphaFoldDB" id="A0A9X5IS75"/>